<feature type="region of interest" description="Disordered" evidence="1">
    <location>
        <begin position="31"/>
        <end position="54"/>
    </location>
</feature>
<gene>
    <name evidence="2" type="ORF">EM20IM_08215</name>
</gene>
<organism evidence="2 3">
    <name type="scientific">Candidatus Methylacidiphilum infernorum</name>
    <dbReference type="NCBI Taxonomy" id="511746"/>
    <lineage>
        <taxon>Bacteria</taxon>
        <taxon>Pseudomonadati</taxon>
        <taxon>Verrucomicrobiota</taxon>
        <taxon>Methylacidiphilae</taxon>
        <taxon>Methylacidiphilales</taxon>
        <taxon>Methylacidiphilaceae</taxon>
        <taxon>Methylacidiphilum (ex Ratnadevi et al. 2023)</taxon>
    </lineage>
</organism>
<evidence type="ECO:0000313" key="3">
    <source>
        <dbReference type="Proteomes" id="UP000663088"/>
    </source>
</evidence>
<sequence length="54" mass="5542">MQPAPRCFQYSLRTAGLYLVVAWANPVGRASAAPDAGMLSGPRSGSLDGDSCTA</sequence>
<dbReference type="Proteomes" id="UP000663088">
    <property type="component" value="Chromosome"/>
</dbReference>
<dbReference type="RefSeq" id="WP_206845960.1">
    <property type="nucleotide sequence ID" value="NZ_CP065956.1"/>
</dbReference>
<accession>A0ABX7PV37</accession>
<evidence type="ECO:0000256" key="1">
    <source>
        <dbReference type="SAM" id="MobiDB-lite"/>
    </source>
</evidence>
<name>A0ABX7PV37_9BACT</name>
<dbReference type="EMBL" id="CP065956">
    <property type="protein sequence ID" value="QSR86469.1"/>
    <property type="molecule type" value="Genomic_DNA"/>
</dbReference>
<proteinExistence type="predicted"/>
<reference evidence="2 3" key="1">
    <citation type="submission" date="2020-12" db="EMBL/GenBank/DDBJ databases">
        <authorList>
            <person name="Awala S.I."/>
            <person name="Gwak J.-H."/>
            <person name="Kim S.-J."/>
            <person name="Rhee S.-K."/>
        </authorList>
    </citation>
    <scope>NUCLEOTIDE SEQUENCE [LARGE SCALE GENOMIC DNA]</scope>
    <source>
        <strain evidence="2 3">IT5</strain>
    </source>
</reference>
<keyword evidence="3" id="KW-1185">Reference proteome</keyword>
<evidence type="ECO:0000313" key="2">
    <source>
        <dbReference type="EMBL" id="QSR86469.1"/>
    </source>
</evidence>
<protein>
    <submittedName>
        <fullName evidence="2">Uncharacterized protein</fullName>
    </submittedName>
</protein>